<dbReference type="Pfam" id="PF01381">
    <property type="entry name" value="HTH_3"/>
    <property type="match status" value="1"/>
</dbReference>
<dbReference type="InterPro" id="IPR013430">
    <property type="entry name" value="Toxin_antidote_HigA"/>
</dbReference>
<sequence>MTDKHNARLNEPVHPGGFVKIKIVEAHGLSVTSAAHALGVTRPALSALLNERAHLSAEMALRIEKVFGISIETLMRMQNTYDIAQARKRAGDIKLSPFKKKTLDLRSAIM</sequence>
<dbReference type="PROSITE" id="PS50943">
    <property type="entry name" value="HTH_CROC1"/>
    <property type="match status" value="1"/>
</dbReference>
<organism evidence="3 4">
    <name type="scientific">Sphingobium indicum BiD32</name>
    <dbReference type="NCBI Taxonomy" id="1301087"/>
    <lineage>
        <taxon>Bacteria</taxon>
        <taxon>Pseudomonadati</taxon>
        <taxon>Pseudomonadota</taxon>
        <taxon>Alphaproteobacteria</taxon>
        <taxon>Sphingomonadales</taxon>
        <taxon>Sphingomonadaceae</taxon>
        <taxon>Sphingobium</taxon>
    </lineage>
</organism>
<dbReference type="InterPro" id="IPR010982">
    <property type="entry name" value="Lambda_DNA-bd_dom_sf"/>
</dbReference>
<keyword evidence="4" id="KW-1185">Reference proteome</keyword>
<proteinExistence type="predicted"/>
<feature type="domain" description="HTH cro/C1-type" evidence="2">
    <location>
        <begin position="25"/>
        <end position="74"/>
    </location>
</feature>
<evidence type="ECO:0000256" key="1">
    <source>
        <dbReference type="ARBA" id="ARBA00023125"/>
    </source>
</evidence>
<dbReference type="EMBL" id="CAVK010000130">
    <property type="protein sequence ID" value="CCW18296.1"/>
    <property type="molecule type" value="Genomic_DNA"/>
</dbReference>
<name>N1MMX1_9SPHN</name>
<evidence type="ECO:0000313" key="3">
    <source>
        <dbReference type="EMBL" id="CCW18296.1"/>
    </source>
</evidence>
<dbReference type="CDD" id="cd00093">
    <property type="entry name" value="HTH_XRE"/>
    <property type="match status" value="1"/>
</dbReference>
<dbReference type="InterPro" id="IPR001387">
    <property type="entry name" value="Cro/C1-type_HTH"/>
</dbReference>
<dbReference type="SMART" id="SM00530">
    <property type="entry name" value="HTH_XRE"/>
    <property type="match status" value="1"/>
</dbReference>
<keyword evidence="1" id="KW-0238">DNA-binding</keyword>
<reference evidence="3 4" key="1">
    <citation type="submission" date="2013-03" db="EMBL/GenBank/DDBJ databases">
        <authorList>
            <person name="Le V."/>
        </authorList>
    </citation>
    <scope>NUCLEOTIDE SEQUENCE [LARGE SCALE GENOMIC DNA]</scope>
    <source>
        <strain evidence="3 4">BiD32</strain>
    </source>
</reference>
<comment type="caution">
    <text evidence="3">The sequence shown here is derived from an EMBL/GenBank/DDBJ whole genome shotgun (WGS) entry which is preliminary data.</text>
</comment>
<dbReference type="GO" id="GO:0003677">
    <property type="term" value="F:DNA binding"/>
    <property type="evidence" value="ECO:0007669"/>
    <property type="project" value="UniProtKB-KW"/>
</dbReference>
<dbReference type="PANTHER" id="PTHR36924:SF1">
    <property type="entry name" value="ANTITOXIN HIGA-1"/>
    <property type="match status" value="1"/>
</dbReference>
<dbReference type="SUPFAM" id="SSF47413">
    <property type="entry name" value="lambda repressor-like DNA-binding domains"/>
    <property type="match status" value="1"/>
</dbReference>
<dbReference type="Proteomes" id="UP000013201">
    <property type="component" value="Unassembled WGS sequence"/>
</dbReference>
<dbReference type="PANTHER" id="PTHR36924">
    <property type="entry name" value="ANTITOXIN HIGA-1"/>
    <property type="match status" value="1"/>
</dbReference>
<dbReference type="AlphaFoldDB" id="N1MMX1"/>
<gene>
    <name evidence="3" type="ORF">EBBID32_26470</name>
</gene>
<accession>N1MMX1</accession>
<evidence type="ECO:0000259" key="2">
    <source>
        <dbReference type="PROSITE" id="PS50943"/>
    </source>
</evidence>
<dbReference type="Gene3D" id="1.10.260.40">
    <property type="entry name" value="lambda repressor-like DNA-binding domains"/>
    <property type="match status" value="1"/>
</dbReference>
<evidence type="ECO:0000313" key="4">
    <source>
        <dbReference type="Proteomes" id="UP000013201"/>
    </source>
</evidence>
<reference evidence="4" key="2">
    <citation type="submission" date="2013-04" db="EMBL/GenBank/DDBJ databases">
        <title>Bisphenol A degrading Sphingobium sp. strain BiD32.</title>
        <authorList>
            <person name="Nielsen J.L."/>
            <person name="Zhou N.A."/>
            <person name="Kjeldal H."/>
        </authorList>
    </citation>
    <scope>NUCLEOTIDE SEQUENCE [LARGE SCALE GENOMIC DNA]</scope>
    <source>
        <strain evidence="4">BiD32</strain>
    </source>
</reference>
<protein>
    <submittedName>
        <fullName evidence="3">HigA protein (Antitoxin to HigB)</fullName>
    </submittedName>
</protein>
<dbReference type="RefSeq" id="WP_006958307.1">
    <property type="nucleotide sequence ID" value="NZ_CAVK010000130.1"/>
</dbReference>
<dbReference type="NCBIfam" id="TIGR02607">
    <property type="entry name" value="antidote_HigA"/>
    <property type="match status" value="1"/>
</dbReference>
<dbReference type="OrthoDB" id="7205516at2"/>